<gene>
    <name evidence="2" type="ORF">CVIRNUC_008930</name>
</gene>
<feature type="compositionally biased region" description="Polar residues" evidence="1">
    <location>
        <begin position="625"/>
        <end position="643"/>
    </location>
</feature>
<feature type="compositionally biased region" description="Low complexity" evidence="1">
    <location>
        <begin position="70"/>
        <end position="84"/>
    </location>
</feature>
<dbReference type="EMBL" id="CAUYUE010000013">
    <property type="protein sequence ID" value="CAK0785719.1"/>
    <property type="molecule type" value="Genomic_DNA"/>
</dbReference>
<feature type="region of interest" description="Disordered" evidence="1">
    <location>
        <begin position="396"/>
        <end position="422"/>
    </location>
</feature>
<keyword evidence="3" id="KW-1185">Reference proteome</keyword>
<accession>A0AAV1IIB0</accession>
<sequence>MPDQNSETGSGWFAPLQQVNQAAAAAGAAYETHISTVGEQQKATSALQFRTAGTENSSQDSHLECEQHEASATAAKAPAADASSNGHLLVGDASNMCGIGGGGPSEEASEPHSMTAVTDSQQNWTAIAESPLQDSTGLEASGSAPELDACKQGTNANLSALKFLDMFMSMSSSACVSPRHTHRQPAPHCSYTQAVAGLNAQPAVATHLKGATAHELSMEAMHSDEEGGDSAPELALIAGDSSASDRQPTSDRRIELRTTAVPDQELPFSGSGGAGHPSSQPADHMAGPQLLELLRQVQADPVEGNGISAKHVTAQLEVLGEGQQLPEESPVQVHLVAGRIRYSRAELKTLGILPDTSGMLAPLLLGDANTYHAVAKGSCHNTAGGQAVLNGFAGSDKQQAIPRPQARRYSSPDYPREGSRTWRAPSAAVAAGYWGPSQERSAPQVLQHSAARLMGSPNEAPNKWRSSRASWQLPVPVQRPQPCMKAPESTESVWKPLDSNSWALEWKEAVCPTDPISSSPYEGVPSEWTGKIAAIREQCSSVPKHEGFLRLAPDLEASLVRYGAVLDFASRAALASATPAAQLECVRAIQGARPEQCSTPAFIQGVIHGVTSTLNRCPVPETPSDSYAQSVASLTPRGSPSKQDTFHATPIAAELHAALHPRASSGRIEDDSDTRSLRSDTGVSAKVFVNRIIQELSGKR</sequence>
<feature type="region of interest" description="Disordered" evidence="1">
    <location>
        <begin position="625"/>
        <end position="645"/>
    </location>
</feature>
<organism evidence="2 3">
    <name type="scientific">Coccomyxa viridis</name>
    <dbReference type="NCBI Taxonomy" id="1274662"/>
    <lineage>
        <taxon>Eukaryota</taxon>
        <taxon>Viridiplantae</taxon>
        <taxon>Chlorophyta</taxon>
        <taxon>core chlorophytes</taxon>
        <taxon>Trebouxiophyceae</taxon>
        <taxon>Trebouxiophyceae incertae sedis</taxon>
        <taxon>Coccomyxaceae</taxon>
        <taxon>Coccomyxa</taxon>
    </lineage>
</organism>
<name>A0AAV1IIB0_9CHLO</name>
<feature type="region of interest" description="Disordered" evidence="1">
    <location>
        <begin position="239"/>
        <end position="284"/>
    </location>
</feature>
<evidence type="ECO:0000313" key="2">
    <source>
        <dbReference type="EMBL" id="CAK0785719.1"/>
    </source>
</evidence>
<evidence type="ECO:0000256" key="1">
    <source>
        <dbReference type="SAM" id="MobiDB-lite"/>
    </source>
</evidence>
<comment type="caution">
    <text evidence="2">The sequence shown here is derived from an EMBL/GenBank/DDBJ whole genome shotgun (WGS) entry which is preliminary data.</text>
</comment>
<protein>
    <submittedName>
        <fullName evidence="2">Uncharacterized protein</fullName>
    </submittedName>
</protein>
<dbReference type="Proteomes" id="UP001314263">
    <property type="component" value="Unassembled WGS sequence"/>
</dbReference>
<dbReference type="AlphaFoldDB" id="A0AAV1IIB0"/>
<reference evidence="2 3" key="1">
    <citation type="submission" date="2023-10" db="EMBL/GenBank/DDBJ databases">
        <authorList>
            <person name="Maclean D."/>
            <person name="Macfadyen A."/>
        </authorList>
    </citation>
    <scope>NUCLEOTIDE SEQUENCE [LARGE SCALE GENOMIC DNA]</scope>
</reference>
<proteinExistence type="predicted"/>
<feature type="region of interest" description="Disordered" evidence="1">
    <location>
        <begin position="48"/>
        <end position="120"/>
    </location>
</feature>
<evidence type="ECO:0000313" key="3">
    <source>
        <dbReference type="Proteomes" id="UP001314263"/>
    </source>
</evidence>
<feature type="compositionally biased region" description="Polar residues" evidence="1">
    <location>
        <begin position="48"/>
        <end position="60"/>
    </location>
</feature>